<dbReference type="AlphaFoldDB" id="A0A0A8XVZ6"/>
<sequence length="24" mass="2806">MIAVTTTRLKCCWLSATCRHRLIE</sequence>
<protein>
    <submittedName>
        <fullName evidence="1">Uncharacterized protein</fullName>
    </submittedName>
</protein>
<proteinExistence type="predicted"/>
<accession>A0A0A8XVZ6</accession>
<dbReference type="EMBL" id="GBRH01280962">
    <property type="protein sequence ID" value="JAD16933.1"/>
    <property type="molecule type" value="Transcribed_RNA"/>
</dbReference>
<name>A0A0A8XVZ6_ARUDO</name>
<reference evidence="1" key="2">
    <citation type="journal article" date="2015" name="Data Brief">
        <title>Shoot transcriptome of the giant reed, Arundo donax.</title>
        <authorList>
            <person name="Barrero R.A."/>
            <person name="Guerrero F.D."/>
            <person name="Moolhuijzen P."/>
            <person name="Goolsby J.A."/>
            <person name="Tidwell J."/>
            <person name="Bellgard S.E."/>
            <person name="Bellgard M.I."/>
        </authorList>
    </citation>
    <scope>NUCLEOTIDE SEQUENCE</scope>
    <source>
        <tissue evidence="1">Shoot tissue taken approximately 20 cm above the soil surface</tissue>
    </source>
</reference>
<reference evidence="1" key="1">
    <citation type="submission" date="2014-09" db="EMBL/GenBank/DDBJ databases">
        <authorList>
            <person name="Magalhaes I.L.F."/>
            <person name="Oliveira U."/>
            <person name="Santos F.R."/>
            <person name="Vidigal T.H.D.A."/>
            <person name="Brescovit A.D."/>
            <person name="Santos A.J."/>
        </authorList>
    </citation>
    <scope>NUCLEOTIDE SEQUENCE</scope>
    <source>
        <tissue evidence="1">Shoot tissue taken approximately 20 cm above the soil surface</tissue>
    </source>
</reference>
<evidence type="ECO:0000313" key="1">
    <source>
        <dbReference type="EMBL" id="JAD16933.1"/>
    </source>
</evidence>
<organism evidence="1">
    <name type="scientific">Arundo donax</name>
    <name type="common">Giant reed</name>
    <name type="synonym">Donax arundinaceus</name>
    <dbReference type="NCBI Taxonomy" id="35708"/>
    <lineage>
        <taxon>Eukaryota</taxon>
        <taxon>Viridiplantae</taxon>
        <taxon>Streptophyta</taxon>
        <taxon>Embryophyta</taxon>
        <taxon>Tracheophyta</taxon>
        <taxon>Spermatophyta</taxon>
        <taxon>Magnoliopsida</taxon>
        <taxon>Liliopsida</taxon>
        <taxon>Poales</taxon>
        <taxon>Poaceae</taxon>
        <taxon>PACMAD clade</taxon>
        <taxon>Arundinoideae</taxon>
        <taxon>Arundineae</taxon>
        <taxon>Arundo</taxon>
    </lineage>
</organism>